<feature type="transmembrane region" description="Helical" evidence="2">
    <location>
        <begin position="68"/>
        <end position="90"/>
    </location>
</feature>
<evidence type="ECO:0000256" key="2">
    <source>
        <dbReference type="SAM" id="Phobius"/>
    </source>
</evidence>
<feature type="transmembrane region" description="Helical" evidence="2">
    <location>
        <begin position="6"/>
        <end position="26"/>
    </location>
</feature>
<dbReference type="NCBIfam" id="NF009316">
    <property type="entry name" value="PRK12674.1-5"/>
    <property type="match status" value="1"/>
</dbReference>
<gene>
    <name evidence="3" type="ORF">SR882_08025</name>
</gene>
<sequence length="116" mass="12323">MLFELIVSFLILFGAAFVLLGSLGLAKLPSFFMRLHGPTKASTLGVGSILLASAVYFSSRGSLSVHEILILVFLFLTAPISALLMARAGIHRELSGDNPRHESAGTVPKDNEPPSS</sequence>
<keyword evidence="2" id="KW-0812">Transmembrane</keyword>
<dbReference type="RefSeq" id="WP_322520736.1">
    <property type="nucleotide sequence ID" value="NZ_CP140153.1"/>
</dbReference>
<dbReference type="PANTHER" id="PTHR34703:SF1">
    <property type="entry name" value="ANTIPORTER SUBUNIT MNHG2-RELATED"/>
    <property type="match status" value="1"/>
</dbReference>
<name>A0ABZ0YUM9_9GAMM</name>
<feature type="transmembrane region" description="Helical" evidence="2">
    <location>
        <begin position="38"/>
        <end position="56"/>
    </location>
</feature>
<dbReference type="NCBIfam" id="TIGR01300">
    <property type="entry name" value="CPA3_mnhG_phaG"/>
    <property type="match status" value="1"/>
</dbReference>
<keyword evidence="4" id="KW-1185">Reference proteome</keyword>
<proteinExistence type="predicted"/>
<evidence type="ECO:0000256" key="1">
    <source>
        <dbReference type="SAM" id="MobiDB-lite"/>
    </source>
</evidence>
<dbReference type="InterPro" id="IPR005133">
    <property type="entry name" value="PhaG_MnhG_YufB"/>
</dbReference>
<evidence type="ECO:0000313" key="4">
    <source>
        <dbReference type="Proteomes" id="UP001327459"/>
    </source>
</evidence>
<accession>A0ABZ0YUM9</accession>
<evidence type="ECO:0000313" key="3">
    <source>
        <dbReference type="EMBL" id="WQH15711.1"/>
    </source>
</evidence>
<keyword evidence="2" id="KW-0472">Membrane</keyword>
<protein>
    <submittedName>
        <fullName evidence="3">Na+/H+ antiporter subunit G</fullName>
    </submittedName>
</protein>
<dbReference type="EMBL" id="CP140153">
    <property type="protein sequence ID" value="WQH15711.1"/>
    <property type="molecule type" value="Genomic_DNA"/>
</dbReference>
<keyword evidence="2" id="KW-1133">Transmembrane helix</keyword>
<feature type="region of interest" description="Disordered" evidence="1">
    <location>
        <begin position="94"/>
        <end position="116"/>
    </location>
</feature>
<dbReference type="Proteomes" id="UP001327459">
    <property type="component" value="Chromosome"/>
</dbReference>
<dbReference type="PANTHER" id="PTHR34703">
    <property type="entry name" value="ANTIPORTER SUBUNIT MNHG2-RELATED"/>
    <property type="match status" value="1"/>
</dbReference>
<dbReference type="Pfam" id="PF03334">
    <property type="entry name" value="PhaG_MnhG_YufB"/>
    <property type="match status" value="1"/>
</dbReference>
<reference evidence="3 4" key="1">
    <citation type="submission" date="2023-11" db="EMBL/GenBank/DDBJ databases">
        <title>MicrobeMod: A computational toolkit for identifying prokaryotic methylation and restriction-modification with nanopore sequencing.</title>
        <authorList>
            <person name="Crits-Christoph A."/>
            <person name="Kang S.C."/>
            <person name="Lee H."/>
            <person name="Ostrov N."/>
        </authorList>
    </citation>
    <scope>NUCLEOTIDE SEQUENCE [LARGE SCALE GENOMIC DNA]</scope>
    <source>
        <strain evidence="3 4">ATCC 49870</strain>
    </source>
</reference>
<organism evidence="3 4">
    <name type="scientific">Guyparkeria halophila</name>
    <dbReference type="NCBI Taxonomy" id="47960"/>
    <lineage>
        <taxon>Bacteria</taxon>
        <taxon>Pseudomonadati</taxon>
        <taxon>Pseudomonadota</taxon>
        <taxon>Gammaproteobacteria</taxon>
        <taxon>Chromatiales</taxon>
        <taxon>Thioalkalibacteraceae</taxon>
        <taxon>Guyparkeria</taxon>
    </lineage>
</organism>